<reference evidence="8" key="1">
    <citation type="submission" date="2017-11" db="EMBL/GenBank/DDBJ databases">
        <authorList>
            <person name="Chan K.G."/>
            <person name="Lee L.S."/>
        </authorList>
    </citation>
    <scope>NUCLEOTIDE SEQUENCE [LARGE SCALE GENOMIC DNA]</scope>
    <source>
        <strain evidence="8">DSM 100970</strain>
    </source>
</reference>
<keyword evidence="1 4" id="KW-0689">Ribosomal protein</keyword>
<dbReference type="PANTHER" id="PTHR23321">
    <property type="entry name" value="RIBOSOMAL PROTEIN S15, BACTERIAL AND ORGANELLAR"/>
    <property type="match status" value="1"/>
</dbReference>
<dbReference type="FunFam" id="1.10.287.10:FF:000002">
    <property type="entry name" value="30S ribosomal protein S15"/>
    <property type="match status" value="1"/>
</dbReference>
<dbReference type="PANTHER" id="PTHR23321:SF26">
    <property type="entry name" value="SMALL RIBOSOMAL SUBUNIT PROTEIN US15M"/>
    <property type="match status" value="1"/>
</dbReference>
<dbReference type="EMBL" id="CP024847">
    <property type="protein sequence ID" value="AUR52431.1"/>
    <property type="molecule type" value="Genomic_DNA"/>
</dbReference>
<dbReference type="AlphaFoldDB" id="A0A2I7N7J3"/>
<dbReference type="Gene3D" id="1.10.287.10">
    <property type="entry name" value="S15/NS1, RNA-binding"/>
    <property type="match status" value="1"/>
</dbReference>
<keyword evidence="2 4" id="KW-0687">Ribonucleoprotein</keyword>
<dbReference type="CDD" id="cd00353">
    <property type="entry name" value="Ribosomal_S15p_S13e"/>
    <property type="match status" value="1"/>
</dbReference>
<dbReference type="KEGG" id="nba:CUN60_09020"/>
<name>A0A2I7N7J3_9NEIS</name>
<proteinExistence type="inferred from homology"/>
<dbReference type="SUPFAM" id="SSF47060">
    <property type="entry name" value="S15/NS1 RNA-binding domain"/>
    <property type="match status" value="1"/>
</dbReference>
<dbReference type="Proteomes" id="UP000236655">
    <property type="component" value="Chromosome"/>
</dbReference>
<accession>A0A2I7N7J3</accession>
<dbReference type="SMART" id="SM01387">
    <property type="entry name" value="Ribosomal_S15"/>
    <property type="match status" value="1"/>
</dbReference>
<comment type="subunit">
    <text evidence="3 4">Part of the 30S ribosomal subunit. Forms a bridge to the 50S subunit in the 70S ribosome, contacting the 23S rRNA.</text>
</comment>
<comment type="function">
    <text evidence="4">Forms an intersubunit bridge (bridge B4) with the 23S rRNA of the 50S subunit in the ribosome.</text>
</comment>
<evidence type="ECO:0000313" key="8">
    <source>
        <dbReference type="Proteomes" id="UP000236655"/>
    </source>
</evidence>
<organism evidence="7 8">
    <name type="scientific">Aquella oligotrophica</name>
    <dbReference type="NCBI Taxonomy" id="2067065"/>
    <lineage>
        <taxon>Bacteria</taxon>
        <taxon>Pseudomonadati</taxon>
        <taxon>Pseudomonadota</taxon>
        <taxon>Betaproteobacteria</taxon>
        <taxon>Neisseriales</taxon>
        <taxon>Neisseriaceae</taxon>
        <taxon>Aquella</taxon>
    </lineage>
</organism>
<evidence type="ECO:0000256" key="5">
    <source>
        <dbReference type="RuleBase" id="RU003919"/>
    </source>
</evidence>
<gene>
    <name evidence="4" type="primary">rpsO</name>
    <name evidence="7" type="ORF">CUN60_09020</name>
</gene>
<dbReference type="HAMAP" id="MF_01343_B">
    <property type="entry name" value="Ribosomal_uS15_B"/>
    <property type="match status" value="1"/>
</dbReference>
<dbReference type="InterPro" id="IPR005290">
    <property type="entry name" value="Ribosomal_uS15_bac-type"/>
</dbReference>
<evidence type="ECO:0000256" key="4">
    <source>
        <dbReference type="HAMAP-Rule" id="MF_01343"/>
    </source>
</evidence>
<evidence type="ECO:0000256" key="2">
    <source>
        <dbReference type="ARBA" id="ARBA00023274"/>
    </source>
</evidence>
<evidence type="ECO:0000256" key="1">
    <source>
        <dbReference type="ARBA" id="ARBA00022980"/>
    </source>
</evidence>
<dbReference type="NCBIfam" id="TIGR00952">
    <property type="entry name" value="S15_bact"/>
    <property type="match status" value="1"/>
</dbReference>
<protein>
    <recommendedName>
        <fullName evidence="4">Small ribosomal subunit protein uS15</fullName>
    </recommendedName>
</protein>
<dbReference type="GO" id="GO:0019843">
    <property type="term" value="F:rRNA binding"/>
    <property type="evidence" value="ECO:0007669"/>
    <property type="project" value="UniProtKB-UniRule"/>
</dbReference>
<keyword evidence="8" id="KW-1185">Reference proteome</keyword>
<evidence type="ECO:0000256" key="6">
    <source>
        <dbReference type="RuleBase" id="RU004524"/>
    </source>
</evidence>
<dbReference type="OrthoDB" id="9799262at2"/>
<dbReference type="GO" id="GO:0003735">
    <property type="term" value="F:structural constituent of ribosome"/>
    <property type="evidence" value="ECO:0007669"/>
    <property type="project" value="InterPro"/>
</dbReference>
<dbReference type="GO" id="GO:0022627">
    <property type="term" value="C:cytosolic small ribosomal subunit"/>
    <property type="evidence" value="ECO:0007669"/>
    <property type="project" value="TreeGrafter"/>
</dbReference>
<sequence>MSMNAVKKAEIVSKFQRKAGDTGSSEVQVALLTARINELTEHFKVHAKDHHSRRGLLKLVSQRRRLLDYLKRTDFSKYAGLIKELGLRK</sequence>
<dbReference type="PROSITE" id="PS00362">
    <property type="entry name" value="RIBOSOMAL_S15"/>
    <property type="match status" value="1"/>
</dbReference>
<dbReference type="InterPro" id="IPR009068">
    <property type="entry name" value="uS15_NS1_RNA-bd_sf"/>
</dbReference>
<evidence type="ECO:0000256" key="3">
    <source>
        <dbReference type="ARBA" id="ARBA00064542"/>
    </source>
</evidence>
<evidence type="ECO:0000313" key="7">
    <source>
        <dbReference type="EMBL" id="AUR52431.1"/>
    </source>
</evidence>
<keyword evidence="4 6" id="KW-0699">rRNA-binding</keyword>
<dbReference type="InterPro" id="IPR000589">
    <property type="entry name" value="Ribosomal_uS15"/>
</dbReference>
<comment type="function">
    <text evidence="4 6">One of the primary rRNA binding proteins, it binds directly to 16S rRNA where it helps nucleate assembly of the platform of the 30S subunit by binding and bridging several RNA helices of the 16S rRNA.</text>
</comment>
<dbReference type="Pfam" id="PF00312">
    <property type="entry name" value="Ribosomal_S15"/>
    <property type="match status" value="1"/>
</dbReference>
<keyword evidence="4 6" id="KW-0694">RNA-binding</keyword>
<dbReference type="GO" id="GO:0006412">
    <property type="term" value="P:translation"/>
    <property type="evidence" value="ECO:0007669"/>
    <property type="project" value="UniProtKB-UniRule"/>
</dbReference>
<dbReference type="RefSeq" id="WP_102951724.1">
    <property type="nucleotide sequence ID" value="NZ_CP024847.1"/>
</dbReference>
<dbReference type="Gene3D" id="6.10.250.3130">
    <property type="match status" value="1"/>
</dbReference>
<comment type="similarity">
    <text evidence="4 5">Belongs to the universal ribosomal protein uS15 family.</text>
</comment>